<dbReference type="AlphaFoldDB" id="A0A7R6SWT6"/>
<proteinExistence type="predicted"/>
<dbReference type="EMBL" id="AP014546">
    <property type="protein sequence ID" value="BBB31019.1"/>
    <property type="molecule type" value="Genomic_DNA"/>
</dbReference>
<sequence>MKEKARNFAINAHGTQMYGEKPYSVHLDAVASLVKQHGETAEVIAYLHDVVEDTDVALDIITSEFGAFVSECVAIVTDEPGKTRKERKAKTYEKMAHVHGAEELALLVKAADRLANVRSCVAGKNHRLMGVYKSEFPIFKQSAYRENMCEEIWLELQKIHDS</sequence>
<dbReference type="GO" id="GO:0008893">
    <property type="term" value="F:guanosine-3',5'-bis(diphosphate) 3'-diphosphatase activity"/>
    <property type="evidence" value="ECO:0007669"/>
    <property type="project" value="TreeGrafter"/>
</dbReference>
<evidence type="ECO:0000313" key="2">
    <source>
        <dbReference type="Proteomes" id="UP000595332"/>
    </source>
</evidence>
<name>A0A7R6SWT6_9GAMM</name>
<reference evidence="1 2" key="1">
    <citation type="journal article" date="2008" name="Int. J. Syst. Evol. Microbiol.">
        <title>Neptunomonas japonica sp. nov., an Osedax japonicus symbiont-like bacterium isolated from sediment adjacent to sperm whale carcasses off Kagoshima, Japan.</title>
        <authorList>
            <person name="Miyazaki M."/>
            <person name="Nogi Y."/>
            <person name="Fujiwara Y."/>
            <person name="Kawato M."/>
            <person name="Kubokawa K."/>
            <person name="Horikoshi K."/>
        </authorList>
    </citation>
    <scope>NUCLEOTIDE SEQUENCE [LARGE SCALE GENOMIC DNA]</scope>
    <source>
        <strain evidence="1 2">JAMM 1380</strain>
    </source>
</reference>
<dbReference type="Proteomes" id="UP000595332">
    <property type="component" value="Chromosome"/>
</dbReference>
<keyword evidence="2" id="KW-1185">Reference proteome</keyword>
<protein>
    <submittedName>
        <fullName evidence="1">Uncharacterized protein</fullName>
    </submittedName>
</protein>
<dbReference type="Gene3D" id="1.10.3210.10">
    <property type="entry name" value="Hypothetical protein af1432"/>
    <property type="match status" value="1"/>
</dbReference>
<organism evidence="1 2">
    <name type="scientific">Neptunomonas japonica JAMM 1380</name>
    <dbReference type="NCBI Taxonomy" id="1441457"/>
    <lineage>
        <taxon>Bacteria</taxon>
        <taxon>Pseudomonadati</taxon>
        <taxon>Pseudomonadota</taxon>
        <taxon>Gammaproteobacteria</taxon>
        <taxon>Oceanospirillales</taxon>
        <taxon>Oceanospirillaceae</taxon>
        <taxon>Neptunomonas</taxon>
    </lineage>
</organism>
<gene>
    <name evidence="1" type="ORF">NEJAP_3081</name>
</gene>
<dbReference type="SUPFAM" id="SSF109604">
    <property type="entry name" value="HD-domain/PDEase-like"/>
    <property type="match status" value="1"/>
</dbReference>
<dbReference type="Pfam" id="PF13328">
    <property type="entry name" value="HD_4"/>
    <property type="match status" value="1"/>
</dbReference>
<evidence type="ECO:0000313" key="1">
    <source>
        <dbReference type="EMBL" id="BBB31019.1"/>
    </source>
</evidence>
<dbReference type="PANTHER" id="PTHR46246">
    <property type="entry name" value="GUANOSINE-3',5'-BIS(DIPHOSPHATE) 3'-PYROPHOSPHOHYDROLASE MESH1"/>
    <property type="match status" value="1"/>
</dbReference>
<accession>A0A7R6SWT6</accession>
<dbReference type="InterPro" id="IPR052194">
    <property type="entry name" value="MESH1"/>
</dbReference>
<dbReference type="KEGG" id="njp:NEJAP_3081"/>
<dbReference type="RefSeq" id="WP_236590967.1">
    <property type="nucleotide sequence ID" value="NZ_AP014546.1"/>
</dbReference>
<dbReference type="PANTHER" id="PTHR46246:SF1">
    <property type="entry name" value="GUANOSINE-3',5'-BIS(DIPHOSPHATE) 3'-PYROPHOSPHOHYDROLASE MESH1"/>
    <property type="match status" value="1"/>
</dbReference>